<protein>
    <submittedName>
        <fullName evidence="2">Uncharacterized protein</fullName>
    </submittedName>
</protein>
<evidence type="ECO:0000256" key="1">
    <source>
        <dbReference type="SAM" id="MobiDB-lite"/>
    </source>
</evidence>
<evidence type="ECO:0000313" key="3">
    <source>
        <dbReference type="Proteomes" id="UP000663891"/>
    </source>
</evidence>
<dbReference type="Proteomes" id="UP000663891">
    <property type="component" value="Unassembled WGS sequence"/>
</dbReference>
<name>A0A813RF04_9BILA</name>
<accession>A0A813RF04</accession>
<feature type="region of interest" description="Disordered" evidence="1">
    <location>
        <begin position="229"/>
        <end position="250"/>
    </location>
</feature>
<comment type="caution">
    <text evidence="2">The sequence shown here is derived from an EMBL/GenBank/DDBJ whole genome shotgun (WGS) entry which is preliminary data.</text>
</comment>
<evidence type="ECO:0000313" key="2">
    <source>
        <dbReference type="EMBL" id="CAF0781164.1"/>
    </source>
</evidence>
<dbReference type="AlphaFoldDB" id="A0A813RF04"/>
<sequence length="250" mass="25693">MAWLDMVPGLSQIKALAQVVTGDTEGASRTMERFATKTPIVSHVVAGVAKVCGDDETAKECWDGANNSLNALPIVGHAKGVGHYVIGDIKGGNRAMKHATSTSMGMMNSMPVVGHAKGLVHYALNDKEGGNRAMLAATRTTTVMGAGAGGFLVGGPAGAVAGGMVAGAEWDLGTAVVTDGKEIHGICKIIENPTKVDSYFEAGLSMTSDALTGYSSGMKVSKMMSKNSKIPQAQNAKPISPENAKGNVFV</sequence>
<dbReference type="PANTHER" id="PTHR34494:SF1">
    <property type="entry name" value="PROTEIN CBG25024"/>
    <property type="match status" value="1"/>
</dbReference>
<proteinExistence type="predicted"/>
<dbReference type="PANTHER" id="PTHR34494">
    <property type="entry name" value="PROTEIN CBG25024"/>
    <property type="match status" value="1"/>
</dbReference>
<dbReference type="OrthoDB" id="6162903at2759"/>
<organism evidence="2 3">
    <name type="scientific">Adineta steineri</name>
    <dbReference type="NCBI Taxonomy" id="433720"/>
    <lineage>
        <taxon>Eukaryota</taxon>
        <taxon>Metazoa</taxon>
        <taxon>Spiralia</taxon>
        <taxon>Gnathifera</taxon>
        <taxon>Rotifera</taxon>
        <taxon>Eurotatoria</taxon>
        <taxon>Bdelloidea</taxon>
        <taxon>Adinetida</taxon>
        <taxon>Adinetidae</taxon>
        <taxon>Adineta</taxon>
    </lineage>
</organism>
<reference evidence="2" key="1">
    <citation type="submission" date="2021-02" db="EMBL/GenBank/DDBJ databases">
        <authorList>
            <person name="Nowell W R."/>
        </authorList>
    </citation>
    <scope>NUCLEOTIDE SEQUENCE</scope>
</reference>
<gene>
    <name evidence="2" type="ORF">VCS650_LOCUS2939</name>
</gene>
<dbReference type="EMBL" id="CAJNON010000015">
    <property type="protein sequence ID" value="CAF0781164.1"/>
    <property type="molecule type" value="Genomic_DNA"/>
</dbReference>